<proteinExistence type="predicted"/>
<comment type="subcellular location">
    <subcellularLocation>
        <location evidence="1">Cell membrane</location>
        <topology evidence="1">Multi-pass membrane protein</topology>
    </subcellularLocation>
</comment>
<keyword evidence="3 6" id="KW-0812">Transmembrane</keyword>
<sequence length="74" mass="8696">MDSKITEDFSLWLFIWQALLLVSIGLWIYCLIEVLKNKFEKNDKIIWVLVVILLPILGSILYLFIGKSKKLKLN</sequence>
<dbReference type="Pfam" id="PF13396">
    <property type="entry name" value="PLDc_N"/>
    <property type="match status" value="1"/>
</dbReference>
<evidence type="ECO:0000259" key="7">
    <source>
        <dbReference type="Pfam" id="PF13396"/>
    </source>
</evidence>
<dbReference type="EMBL" id="CP134537">
    <property type="protein sequence ID" value="WNH07658.1"/>
    <property type="molecule type" value="Genomic_DNA"/>
</dbReference>
<keyword evidence="4 6" id="KW-1133">Transmembrane helix</keyword>
<keyword evidence="5 6" id="KW-0472">Membrane</keyword>
<gene>
    <name evidence="8" type="ORF">RHP51_10600</name>
</gene>
<evidence type="ECO:0000256" key="4">
    <source>
        <dbReference type="ARBA" id="ARBA00022989"/>
    </source>
</evidence>
<dbReference type="RefSeq" id="WP_415864545.1">
    <property type="nucleotide sequence ID" value="NZ_CP134537.1"/>
</dbReference>
<feature type="domain" description="Cardiolipin synthase N-terminal" evidence="7">
    <location>
        <begin position="26"/>
        <end position="66"/>
    </location>
</feature>
<keyword evidence="2" id="KW-1003">Cell membrane</keyword>
<evidence type="ECO:0000256" key="3">
    <source>
        <dbReference type="ARBA" id="ARBA00022692"/>
    </source>
</evidence>
<reference evidence="8 9" key="1">
    <citation type="submission" date="2023-09" db="EMBL/GenBank/DDBJ databases">
        <title>Thalassobella suaedae gen. nov., sp. nov., a marine bacterium of the family Flavobacteriaceae isolated from a halophyte Suaeda japonica.</title>
        <authorList>
            <person name="Lee S.Y."/>
            <person name="Hwang C.Y."/>
        </authorList>
    </citation>
    <scope>NUCLEOTIDE SEQUENCE [LARGE SCALE GENOMIC DNA]</scope>
    <source>
        <strain evidence="8 9">HL-DH14</strain>
    </source>
</reference>
<dbReference type="InterPro" id="IPR027379">
    <property type="entry name" value="CLS_N"/>
</dbReference>
<organism evidence="8 9">
    <name type="scientific">Thalassobellus suaedae</name>
    <dbReference type="NCBI Taxonomy" id="3074124"/>
    <lineage>
        <taxon>Bacteria</taxon>
        <taxon>Pseudomonadati</taxon>
        <taxon>Bacteroidota</taxon>
        <taxon>Flavobacteriia</taxon>
        <taxon>Flavobacteriales</taxon>
        <taxon>Flavobacteriaceae</taxon>
        <taxon>Thalassobellus</taxon>
    </lineage>
</organism>
<dbReference type="Proteomes" id="UP001302806">
    <property type="component" value="Chromosome"/>
</dbReference>
<name>A0ABY9XPE2_9FLAO</name>
<evidence type="ECO:0000313" key="9">
    <source>
        <dbReference type="Proteomes" id="UP001302806"/>
    </source>
</evidence>
<evidence type="ECO:0000256" key="6">
    <source>
        <dbReference type="SAM" id="Phobius"/>
    </source>
</evidence>
<protein>
    <submittedName>
        <fullName evidence="8">PLD nuclease N-terminal domain-containing protein</fullName>
    </submittedName>
</protein>
<evidence type="ECO:0000313" key="8">
    <source>
        <dbReference type="EMBL" id="WNH07658.1"/>
    </source>
</evidence>
<feature type="transmembrane region" description="Helical" evidence="6">
    <location>
        <begin position="12"/>
        <end position="32"/>
    </location>
</feature>
<evidence type="ECO:0000256" key="1">
    <source>
        <dbReference type="ARBA" id="ARBA00004651"/>
    </source>
</evidence>
<feature type="transmembrane region" description="Helical" evidence="6">
    <location>
        <begin position="44"/>
        <end position="65"/>
    </location>
</feature>
<accession>A0ABY9XPE2</accession>
<evidence type="ECO:0000256" key="5">
    <source>
        <dbReference type="ARBA" id="ARBA00023136"/>
    </source>
</evidence>
<evidence type="ECO:0000256" key="2">
    <source>
        <dbReference type="ARBA" id="ARBA00022475"/>
    </source>
</evidence>